<sequence length="85" mass="9821">MASVLPSRNQDSIEELGKLVEQINKIVQTNQVNYTEVRHKDSKRISDKNLGLTPFFLSQNLSVYRAHILIVTMQDICVFYLIKKV</sequence>
<dbReference type="AlphaFoldDB" id="A0A0K2V7Y2"/>
<accession>A0A0K2V7Y2</accession>
<reference evidence="1" key="1">
    <citation type="submission" date="2014-05" db="EMBL/GenBank/DDBJ databases">
        <authorList>
            <person name="Chronopoulou M."/>
        </authorList>
    </citation>
    <scope>NUCLEOTIDE SEQUENCE</scope>
    <source>
        <tissue evidence="1">Whole organism</tissue>
    </source>
</reference>
<name>A0A0K2V7Y2_LEPSM</name>
<proteinExistence type="predicted"/>
<evidence type="ECO:0000313" key="1">
    <source>
        <dbReference type="EMBL" id="CDW46599.1"/>
    </source>
</evidence>
<organism evidence="1">
    <name type="scientific">Lepeophtheirus salmonis</name>
    <name type="common">Salmon louse</name>
    <name type="synonym">Caligus salmonis</name>
    <dbReference type="NCBI Taxonomy" id="72036"/>
    <lineage>
        <taxon>Eukaryota</taxon>
        <taxon>Metazoa</taxon>
        <taxon>Ecdysozoa</taxon>
        <taxon>Arthropoda</taxon>
        <taxon>Crustacea</taxon>
        <taxon>Multicrustacea</taxon>
        <taxon>Hexanauplia</taxon>
        <taxon>Copepoda</taxon>
        <taxon>Siphonostomatoida</taxon>
        <taxon>Caligidae</taxon>
        <taxon>Lepeophtheirus</taxon>
    </lineage>
</organism>
<protein>
    <submittedName>
        <fullName evidence="1">Uncharacterized protein</fullName>
    </submittedName>
</protein>
<dbReference type="EMBL" id="HACA01029238">
    <property type="protein sequence ID" value="CDW46599.1"/>
    <property type="molecule type" value="Transcribed_RNA"/>
</dbReference>